<evidence type="ECO:0008006" key="5">
    <source>
        <dbReference type="Google" id="ProtNLM"/>
    </source>
</evidence>
<dbReference type="OrthoDB" id="2259771at2"/>
<dbReference type="RefSeq" id="WP_056982069.1">
    <property type="nucleotide sequence ID" value="NZ_BKAM01000035.1"/>
</dbReference>
<dbReference type="EMBL" id="BKAM01000035">
    <property type="protein sequence ID" value="GEP72840.1"/>
    <property type="molecule type" value="Genomic_DNA"/>
</dbReference>
<evidence type="ECO:0000256" key="2">
    <source>
        <dbReference type="SAM" id="SignalP"/>
    </source>
</evidence>
<comment type="caution">
    <text evidence="3">The sequence shown here is derived from an EMBL/GenBank/DDBJ whole genome shotgun (WGS) entry which is preliminary data.</text>
</comment>
<evidence type="ECO:0000313" key="3">
    <source>
        <dbReference type="EMBL" id="GEP72840.1"/>
    </source>
</evidence>
<dbReference type="AlphaFoldDB" id="A0A512PNT3"/>
<sequence length="400" mass="44030">MKKLLLMLSISFATVMLLAGCNSNRADLNNTNTHSSNQSSQKLTNLLSPATAKVPEDTQAANDNQLYSQFYQDGGQWHWKLTSKQAGTIDDSQVKSLKSTNQKYVFRLAMVGRNNKKYHLNFNWINGGHLAYTIRSSYHNVDASFVLADASQSTDWQTGAPQALQGTWATNYTNNPNNSNQNLPYIKRFLNITNTSTSSFVNEYDSNHRLYNSNTSTNNDNVSYQTAGQGTYVLKSYTNTNAPVVYRITLVNNNQIKVTGITSTPLTLSKSSSTPTTNSSSVTASSQSGSTTTTNGSTTQQASGSTANHLTDQQVVNMIWPQVKSLYPNINVNSTDFTYMPQMRNGLLYVDVLENHNAPAFKNRDVDPNSSPRVASFRVNANGQLEEMNATTGDWAVVGN</sequence>
<keyword evidence="2" id="KW-0732">Signal</keyword>
<reference evidence="3 4" key="1">
    <citation type="submission" date="2019-07" db="EMBL/GenBank/DDBJ databases">
        <title>Whole genome shotgun sequence of Lactobacillus rapi NBRC 109618.</title>
        <authorList>
            <person name="Hosoyama A."/>
            <person name="Uohara A."/>
            <person name="Ohji S."/>
            <person name="Ichikawa N."/>
        </authorList>
    </citation>
    <scope>NUCLEOTIDE SEQUENCE [LARGE SCALE GENOMIC DNA]</scope>
    <source>
        <strain evidence="3 4">NBRC 109618</strain>
    </source>
</reference>
<protein>
    <recommendedName>
        <fullName evidence="5">Lipoprotein</fullName>
    </recommendedName>
</protein>
<gene>
    <name evidence="3" type="ORF">LRA02_17080</name>
</gene>
<dbReference type="Proteomes" id="UP000321569">
    <property type="component" value="Unassembled WGS sequence"/>
</dbReference>
<evidence type="ECO:0000313" key="4">
    <source>
        <dbReference type="Proteomes" id="UP000321569"/>
    </source>
</evidence>
<feature type="signal peptide" evidence="2">
    <location>
        <begin position="1"/>
        <end position="19"/>
    </location>
</feature>
<feature type="region of interest" description="Disordered" evidence="1">
    <location>
        <begin position="265"/>
        <end position="308"/>
    </location>
</feature>
<proteinExistence type="predicted"/>
<dbReference type="PROSITE" id="PS51257">
    <property type="entry name" value="PROKAR_LIPOPROTEIN"/>
    <property type="match status" value="1"/>
</dbReference>
<evidence type="ECO:0000256" key="1">
    <source>
        <dbReference type="SAM" id="MobiDB-lite"/>
    </source>
</evidence>
<feature type="chain" id="PRO_5038398912" description="Lipoprotein" evidence="2">
    <location>
        <begin position="20"/>
        <end position="400"/>
    </location>
</feature>
<organism evidence="3 4">
    <name type="scientific">Lentilactobacillus rapi</name>
    <dbReference type="NCBI Taxonomy" id="481723"/>
    <lineage>
        <taxon>Bacteria</taxon>
        <taxon>Bacillati</taxon>
        <taxon>Bacillota</taxon>
        <taxon>Bacilli</taxon>
        <taxon>Lactobacillales</taxon>
        <taxon>Lactobacillaceae</taxon>
        <taxon>Lentilactobacillus</taxon>
    </lineage>
</organism>
<accession>A0A512PNT3</accession>
<name>A0A512PNT3_9LACO</name>